<evidence type="ECO:0000313" key="1">
    <source>
        <dbReference type="EMBL" id="TWI03169.1"/>
    </source>
</evidence>
<gene>
    <name evidence="1" type="ORF">IQ05_00098</name>
</gene>
<evidence type="ECO:0000313" key="2">
    <source>
        <dbReference type="Proteomes" id="UP000317519"/>
    </source>
</evidence>
<keyword evidence="2" id="KW-1185">Reference proteome</keyword>
<protein>
    <submittedName>
        <fullName evidence="1">Uncharacterized protein</fullName>
    </submittedName>
</protein>
<sequence length="179" mass="21829">MEFSEINMIVEMNSFVEFYSEDDERIFENNDFEKLRKELNIKIDICEIHKSYYSDGKIGFNENTKVYFSDLRLDTFILLDIGDEDLVNLVIRYPKVQKDRVKSFCRNFFDRTKIEVFYLEGTTKEKNSEILTDLNSYPKKMEFLYGNYYKDIEFYQMNKKLEKKIDLKEIYIWPFTKEK</sequence>
<comment type="caution">
    <text evidence="1">The sequence shown here is derived from an EMBL/GenBank/DDBJ whole genome shotgun (WGS) entry which is preliminary data.</text>
</comment>
<proteinExistence type="predicted"/>
<dbReference type="Proteomes" id="UP000317519">
    <property type="component" value="Unassembled WGS sequence"/>
</dbReference>
<accession>A0ABY3FNL9</accession>
<organism evidence="1 2">
    <name type="scientific">Flavobacterium tiangeerense</name>
    <dbReference type="NCBI Taxonomy" id="459471"/>
    <lineage>
        <taxon>Bacteria</taxon>
        <taxon>Pseudomonadati</taxon>
        <taxon>Bacteroidota</taxon>
        <taxon>Flavobacteriia</taxon>
        <taxon>Flavobacteriales</taxon>
        <taxon>Flavobacteriaceae</taxon>
        <taxon>Flavobacterium</taxon>
    </lineage>
</organism>
<name>A0ABY3FNL9_9FLAO</name>
<dbReference type="EMBL" id="VLKO01000001">
    <property type="protein sequence ID" value="TWI03169.1"/>
    <property type="molecule type" value="Genomic_DNA"/>
</dbReference>
<reference evidence="1 2" key="1">
    <citation type="journal article" date="2015" name="Stand. Genomic Sci.">
        <title>Genomic Encyclopedia of Bacterial and Archaeal Type Strains, Phase III: the genomes of soil and plant-associated and newly described type strains.</title>
        <authorList>
            <person name="Whitman W.B."/>
            <person name="Woyke T."/>
            <person name="Klenk H.P."/>
            <person name="Zhou Y."/>
            <person name="Lilburn T.G."/>
            <person name="Beck B.J."/>
            <person name="De Vos P."/>
            <person name="Vandamme P."/>
            <person name="Eisen J.A."/>
            <person name="Garrity G."/>
            <person name="Hugenholtz P."/>
            <person name="Kyrpides N.C."/>
        </authorList>
    </citation>
    <scope>NUCLEOTIDE SEQUENCE [LARGE SCALE GENOMIC DNA]</scope>
    <source>
        <strain evidence="1 2">CGMCC 1.6847</strain>
    </source>
</reference>
<dbReference type="RefSeq" id="WP_144888966.1">
    <property type="nucleotide sequence ID" value="NZ_VLKO01000001.1"/>
</dbReference>